<dbReference type="GO" id="GO:0008320">
    <property type="term" value="F:protein transmembrane transporter activity"/>
    <property type="evidence" value="ECO:0007669"/>
    <property type="project" value="TreeGrafter"/>
</dbReference>
<evidence type="ECO:0000256" key="1">
    <source>
        <dbReference type="ARBA" id="ARBA00022452"/>
    </source>
</evidence>
<reference evidence="7" key="1">
    <citation type="journal article" date="2014" name="Int. J. Syst. Evol. Microbiol.">
        <title>Complete genome sequence of Corynebacterium casei LMG S-19264T (=DSM 44701T), isolated from a smear-ripened cheese.</title>
        <authorList>
            <consortium name="US DOE Joint Genome Institute (JGI-PGF)"/>
            <person name="Walter F."/>
            <person name="Albersmeier A."/>
            <person name="Kalinowski J."/>
            <person name="Ruckert C."/>
        </authorList>
    </citation>
    <scope>NUCLEOTIDE SEQUENCE</scope>
    <source>
        <strain evidence="7">KCTC 32296</strain>
    </source>
</reference>
<gene>
    <name evidence="7" type="ORF">GCM10011273_26510</name>
</gene>
<keyword evidence="3" id="KW-0998">Cell outer membrane</keyword>
<dbReference type="InterPro" id="IPR051544">
    <property type="entry name" value="TPS_OM_transporter"/>
</dbReference>
<dbReference type="GO" id="GO:0098046">
    <property type="term" value="C:type V protein secretion system complex"/>
    <property type="evidence" value="ECO:0007669"/>
    <property type="project" value="TreeGrafter"/>
</dbReference>
<reference evidence="7" key="2">
    <citation type="submission" date="2020-09" db="EMBL/GenBank/DDBJ databases">
        <authorList>
            <person name="Sun Q."/>
            <person name="Kim S."/>
        </authorList>
    </citation>
    <scope>NUCLEOTIDE SEQUENCE</scope>
    <source>
        <strain evidence="7">KCTC 32296</strain>
    </source>
</reference>
<sequence length="526" mass="57661">MAASVQAQEAVSGPEAETEASVQDDERRLDVLNYRIEGNTVLTRMDVESAVLPYLGPQRKVSDVEAARLALMKAYHAKGFETVDVRIPEQDVRGGIIRFEVVELKVGRLRVNDSRYFSPEDIKAQLPSLAEGGVPNYKNVASEIAGANKSADRLITPTLRAGDTPGTVDVDINVEDKLPVHGSFEINDRASNRTKRARIAAGISYANLFQMGHSLNLQAQVTPEKPEESWVVSASYVAPIRDTPWTIVGYGVHSDSDVSALGGINVLGSGDIFGLRGIYTKITGEAETARVHQITAGIDYKSFKEDLVLGSDTGKTPIDYIPLTVQYTQSQRTEDFDFDFSVGVNLGLRGLDATDNEFANKRYGAKANWVVLRSDVGYRYKFDSDWRAGAKVSMQYAGRPVISNEQFSAGGLDSVRAFYESQDLGDDGISVQFQVDTPSFHKKAGTWLNEARAFAFADDAALRIYEPLAGQHETTDLSSVGAGITLRALERLNASVLLAHPLTNRNSVIEDIDNNLRVQARIWSEF</sequence>
<keyword evidence="2" id="KW-0812">Transmembrane</keyword>
<evidence type="ECO:0000256" key="4">
    <source>
        <dbReference type="SAM" id="MobiDB-lite"/>
    </source>
</evidence>
<feature type="region of interest" description="Disordered" evidence="4">
    <location>
        <begin position="1"/>
        <end position="24"/>
    </location>
</feature>
<comment type="caution">
    <text evidence="7">The sequence shown here is derived from an EMBL/GenBank/DDBJ whole genome shotgun (WGS) entry which is preliminary data.</text>
</comment>
<dbReference type="Pfam" id="PF03865">
    <property type="entry name" value="ShlB"/>
    <property type="match status" value="1"/>
</dbReference>
<evidence type="ECO:0008006" key="9">
    <source>
        <dbReference type="Google" id="ProtNLM"/>
    </source>
</evidence>
<dbReference type="InterPro" id="IPR013686">
    <property type="entry name" value="Polypept-transport_assoc_ShlB"/>
</dbReference>
<evidence type="ECO:0000313" key="7">
    <source>
        <dbReference type="EMBL" id="GGZ38593.1"/>
    </source>
</evidence>
<dbReference type="PANTHER" id="PTHR34597:SF6">
    <property type="entry name" value="BLR6126 PROTEIN"/>
    <property type="match status" value="1"/>
</dbReference>
<accession>A0A918UW39</accession>
<dbReference type="Pfam" id="PF08479">
    <property type="entry name" value="POTRA_2"/>
    <property type="match status" value="1"/>
</dbReference>
<feature type="domain" description="Polypeptide-transport-associated ShlB-type" evidence="6">
    <location>
        <begin position="32"/>
        <end position="103"/>
    </location>
</feature>
<dbReference type="PANTHER" id="PTHR34597">
    <property type="entry name" value="SLR1661 PROTEIN"/>
    <property type="match status" value="1"/>
</dbReference>
<dbReference type="InterPro" id="IPR005565">
    <property type="entry name" value="Hemolysn_activator_HlyB_C"/>
</dbReference>
<evidence type="ECO:0000259" key="6">
    <source>
        <dbReference type="Pfam" id="PF08479"/>
    </source>
</evidence>
<evidence type="ECO:0000256" key="3">
    <source>
        <dbReference type="ARBA" id="ARBA00023237"/>
    </source>
</evidence>
<keyword evidence="1" id="KW-0472">Membrane</keyword>
<feature type="domain" description="Haemolysin activator HlyB C-terminal" evidence="5">
    <location>
        <begin position="166"/>
        <end position="483"/>
    </location>
</feature>
<dbReference type="GO" id="GO:0046819">
    <property type="term" value="P:protein secretion by the type V secretion system"/>
    <property type="evidence" value="ECO:0007669"/>
    <property type="project" value="TreeGrafter"/>
</dbReference>
<dbReference type="Gene3D" id="3.10.20.310">
    <property type="entry name" value="membrane protein fhac"/>
    <property type="match status" value="1"/>
</dbReference>
<dbReference type="Proteomes" id="UP000662572">
    <property type="component" value="Unassembled WGS sequence"/>
</dbReference>
<dbReference type="AlphaFoldDB" id="A0A918UW39"/>
<keyword evidence="1" id="KW-1134">Transmembrane beta strand</keyword>
<dbReference type="Gene3D" id="2.40.160.50">
    <property type="entry name" value="membrane protein fhac: a member of the omp85/tpsb transporter family"/>
    <property type="match status" value="1"/>
</dbReference>
<evidence type="ECO:0000256" key="2">
    <source>
        <dbReference type="ARBA" id="ARBA00022692"/>
    </source>
</evidence>
<name>A0A918UW39_9CAUL</name>
<evidence type="ECO:0000259" key="5">
    <source>
        <dbReference type="Pfam" id="PF03865"/>
    </source>
</evidence>
<dbReference type="EMBL" id="BMZB01000003">
    <property type="protein sequence ID" value="GGZ38593.1"/>
    <property type="molecule type" value="Genomic_DNA"/>
</dbReference>
<protein>
    <recommendedName>
        <fullName evidence="9">Hemolysin activation/secretion protein</fullName>
    </recommendedName>
</protein>
<evidence type="ECO:0000313" key="8">
    <source>
        <dbReference type="Proteomes" id="UP000662572"/>
    </source>
</evidence>
<keyword evidence="8" id="KW-1185">Reference proteome</keyword>
<proteinExistence type="predicted"/>
<organism evidence="7 8">
    <name type="scientific">Asticcacaulis endophyticus</name>
    <dbReference type="NCBI Taxonomy" id="1395890"/>
    <lineage>
        <taxon>Bacteria</taxon>
        <taxon>Pseudomonadati</taxon>
        <taxon>Pseudomonadota</taxon>
        <taxon>Alphaproteobacteria</taxon>
        <taxon>Caulobacterales</taxon>
        <taxon>Caulobacteraceae</taxon>
        <taxon>Asticcacaulis</taxon>
    </lineage>
</organism>